<evidence type="ECO:0000256" key="1">
    <source>
        <dbReference type="SAM" id="MobiDB-lite"/>
    </source>
</evidence>
<feature type="compositionally biased region" description="Acidic residues" evidence="1">
    <location>
        <begin position="42"/>
        <end position="53"/>
    </location>
</feature>
<dbReference type="RefSeq" id="WP_149956037.1">
    <property type="nucleotide sequence ID" value="NZ_BKDJ01000003.1"/>
</dbReference>
<proteinExistence type="predicted"/>
<evidence type="ECO:0000313" key="2">
    <source>
        <dbReference type="EMBL" id="GER22398.1"/>
    </source>
</evidence>
<comment type="caution">
    <text evidence="2">The sequence shown here is derived from an EMBL/GenBank/DDBJ whole genome shotgun (WGS) entry which is preliminary data.</text>
</comment>
<keyword evidence="3" id="KW-1185">Reference proteome</keyword>
<feature type="region of interest" description="Disordered" evidence="1">
    <location>
        <begin position="1"/>
        <end position="70"/>
    </location>
</feature>
<accession>A0A5A7NRF4</accession>
<protein>
    <submittedName>
        <fullName evidence="2">Uncharacterized protein</fullName>
    </submittedName>
</protein>
<dbReference type="AlphaFoldDB" id="A0A5A7NRF4"/>
<organism evidence="2 3">
    <name type="scientific">Zafaria cholistanensis</name>
    <dbReference type="NCBI Taxonomy" id="1682741"/>
    <lineage>
        <taxon>Bacteria</taxon>
        <taxon>Bacillati</taxon>
        <taxon>Actinomycetota</taxon>
        <taxon>Actinomycetes</taxon>
        <taxon>Micrococcales</taxon>
        <taxon>Micrococcaceae</taxon>
        <taxon>Zafaria</taxon>
    </lineage>
</organism>
<reference evidence="2 3" key="1">
    <citation type="submission" date="2019-09" db="EMBL/GenBank/DDBJ databases">
        <title>Arthrobacter zafarii sp. nov., a moderately thermotolerant and halotolerant actinobacterium isolated from Cholistan desert soil of Pakistan.</title>
        <authorList>
            <person name="Amin A."/>
            <person name="Ahmed I."/>
            <person name="Khalid N."/>
            <person name="Schumann P."/>
            <person name="Busse H.J."/>
            <person name="Khan I.U."/>
            <person name="Li S."/>
            <person name="Li W.J."/>
        </authorList>
    </citation>
    <scope>NUCLEOTIDE SEQUENCE [LARGE SCALE GENOMIC DNA]</scope>
    <source>
        <strain evidence="2 3">NCCP-1664</strain>
    </source>
</reference>
<evidence type="ECO:0000313" key="3">
    <source>
        <dbReference type="Proteomes" id="UP000325307"/>
    </source>
</evidence>
<dbReference type="OrthoDB" id="5519961at2"/>
<sequence length="70" mass="7915">MAERGSDKHGSELDDQMKHEVDGALKGVQPAHREEFRQSEPFPDDTDPEEVQDALEREDLASDRPPAQED</sequence>
<dbReference type="EMBL" id="BKDJ01000003">
    <property type="protein sequence ID" value="GER22398.1"/>
    <property type="molecule type" value="Genomic_DNA"/>
</dbReference>
<feature type="compositionally biased region" description="Basic and acidic residues" evidence="1">
    <location>
        <begin position="1"/>
        <end position="23"/>
    </location>
</feature>
<name>A0A5A7NRF4_9MICC</name>
<dbReference type="Proteomes" id="UP000325307">
    <property type="component" value="Unassembled WGS sequence"/>
</dbReference>
<gene>
    <name evidence="2" type="ORF">NCCP1664_08950</name>
</gene>